<sequence length="111" mass="12206">MRPLPVPVRSLRTSTPEALRKGGSSLWRSKDNRDQALLSGDAFPVVSGCTSTETLQLHESEQWSEKTGQNPQDGTWNRCQNDSGTALPCVKEKSWTLKEGISTTLFSPVSD</sequence>
<reference evidence="2" key="2">
    <citation type="submission" date="2014-03" db="EMBL/GenBank/DDBJ databases">
        <title>The whipworm genome and dual-species transcriptomics of an intimate host-pathogen interaction.</title>
        <authorList>
            <person name="Foth B.J."/>
            <person name="Tsai I.J."/>
            <person name="Reid A.J."/>
            <person name="Bancroft A.J."/>
            <person name="Nichol S."/>
            <person name="Tracey A."/>
            <person name="Holroyd N."/>
            <person name="Cotton J.A."/>
            <person name="Stanley E.J."/>
            <person name="Zarowiecki M."/>
            <person name="Liu J.Z."/>
            <person name="Huckvale T."/>
            <person name="Cooper P.J."/>
            <person name="Grencis R.K."/>
            <person name="Berriman M."/>
        </authorList>
    </citation>
    <scope>NUCLEOTIDE SEQUENCE [LARGE SCALE GENOMIC DNA]</scope>
</reference>
<keyword evidence="3" id="KW-1185">Reference proteome</keyword>
<reference evidence="2" key="1">
    <citation type="submission" date="2014-01" db="EMBL/GenBank/DDBJ databases">
        <authorList>
            <person name="Aslett M."/>
        </authorList>
    </citation>
    <scope>NUCLEOTIDE SEQUENCE</scope>
</reference>
<feature type="region of interest" description="Disordered" evidence="1">
    <location>
        <begin position="57"/>
        <end position="77"/>
    </location>
</feature>
<evidence type="ECO:0000256" key="1">
    <source>
        <dbReference type="SAM" id="MobiDB-lite"/>
    </source>
</evidence>
<evidence type="ECO:0000313" key="2">
    <source>
        <dbReference type="EMBL" id="CDW57710.1"/>
    </source>
</evidence>
<accession>A0A077ZGH9</accession>
<feature type="compositionally biased region" description="Polar residues" evidence="1">
    <location>
        <begin position="65"/>
        <end position="77"/>
    </location>
</feature>
<proteinExistence type="predicted"/>
<feature type="region of interest" description="Disordered" evidence="1">
    <location>
        <begin position="1"/>
        <end position="27"/>
    </location>
</feature>
<evidence type="ECO:0000313" key="3">
    <source>
        <dbReference type="Proteomes" id="UP000030665"/>
    </source>
</evidence>
<dbReference type="AlphaFoldDB" id="A0A077ZGH9"/>
<organism evidence="2 3">
    <name type="scientific">Trichuris trichiura</name>
    <name type="common">Whipworm</name>
    <name type="synonym">Trichocephalus trichiurus</name>
    <dbReference type="NCBI Taxonomy" id="36087"/>
    <lineage>
        <taxon>Eukaryota</taxon>
        <taxon>Metazoa</taxon>
        <taxon>Ecdysozoa</taxon>
        <taxon>Nematoda</taxon>
        <taxon>Enoplea</taxon>
        <taxon>Dorylaimia</taxon>
        <taxon>Trichinellida</taxon>
        <taxon>Trichuridae</taxon>
        <taxon>Trichuris</taxon>
    </lineage>
</organism>
<gene>
    <name evidence="2" type="ORF">TTRE_0000600301</name>
</gene>
<protein>
    <submittedName>
        <fullName evidence="2">Uncharacterized protein</fullName>
    </submittedName>
</protein>
<dbReference type="Proteomes" id="UP000030665">
    <property type="component" value="Unassembled WGS sequence"/>
</dbReference>
<dbReference type="EMBL" id="HG806200">
    <property type="protein sequence ID" value="CDW57710.1"/>
    <property type="molecule type" value="Genomic_DNA"/>
</dbReference>
<name>A0A077ZGH9_TRITR</name>